<dbReference type="Pfam" id="PF20620">
    <property type="entry name" value="DUF6805"/>
    <property type="match status" value="1"/>
</dbReference>
<comment type="caution">
    <text evidence="6">The sequence shown here is derived from an EMBL/GenBank/DDBJ whole genome shotgun (WGS) entry which is preliminary data.</text>
</comment>
<dbReference type="Pfam" id="PF07944">
    <property type="entry name" value="Beta-AFase-like_GH127_cat"/>
    <property type="match status" value="1"/>
</dbReference>
<dbReference type="PANTHER" id="PTHR43465:SF2">
    <property type="entry name" value="DUF1680 DOMAIN PROTEIN (AFU_ORTHOLOGUE AFUA_1G08910)"/>
    <property type="match status" value="1"/>
</dbReference>
<feature type="domain" description="Glycoside hydrolase GH146 substrate-binding" evidence="2">
    <location>
        <begin position="633"/>
        <end position="761"/>
    </location>
</feature>
<dbReference type="Pfam" id="PF20737">
    <property type="entry name" value="Glyco_hydro127C"/>
    <property type="match status" value="1"/>
</dbReference>
<dbReference type="Gene3D" id="1.50.10.20">
    <property type="match status" value="1"/>
</dbReference>
<dbReference type="InterPro" id="IPR049046">
    <property type="entry name" value="Beta-AFase-like_GH127_middle"/>
</dbReference>
<dbReference type="Proteomes" id="UP001167831">
    <property type="component" value="Unassembled WGS sequence"/>
</dbReference>
<dbReference type="InterPro" id="IPR049174">
    <property type="entry name" value="Beta-AFase-like"/>
</dbReference>
<reference evidence="6" key="1">
    <citation type="submission" date="2023-06" db="EMBL/GenBank/DDBJ databases">
        <authorList>
            <person name="Zeman M."/>
            <person name="Kubasova T."/>
            <person name="Jahodarova E."/>
            <person name="Nykrynova M."/>
            <person name="Rychlik I."/>
        </authorList>
    </citation>
    <scope>NUCLEOTIDE SEQUENCE</scope>
    <source>
        <strain evidence="6">ET15</strain>
        <strain evidence="5">ET37</strain>
    </source>
</reference>
<evidence type="ECO:0000259" key="2">
    <source>
        <dbReference type="Pfam" id="PF20620"/>
    </source>
</evidence>
<dbReference type="EMBL" id="JAUEIF010000010">
    <property type="protein sequence ID" value="MDN0025907.1"/>
    <property type="molecule type" value="Genomic_DNA"/>
</dbReference>
<sequence>MNDRFWRQRLDVLRKRTIRYAFQKCTDAGQIENFRLAGKILSGEVRKGDVSYQSGTTYDDAEVYKVIEGASCLLNVERDEELEKYVDGVIDVICSAQEPDGYLFTNWTIGNPLHEWMGGEKWKNDWNLSHETFDMGELIEAGVAYYQATGKDKLLNAAIRSADLICEVFNENGIKEAPGHAVIEMALVRLYEVTGDRKYLDECKFFLDCRGSRTFDPGSSDLRVNGKYWQNHLPAVEQREAVGHAVRAMYFYSGMADWARYAGDEDYRKAVDAIYENIVSKKLYITGGLGARDENEAFGENYELPNATAYCETCASVAGCMFGLRMFRMYGDARYFDFVERLIYNNVLDGISIEGDHFFYPNRLETSSRGQERSEWFGTSCCPTNLSRLIPSMPGYVYATRGNTLYVNLFVGSESEISLEDGDVVLTQNTDYPWEGHVEFTVDRITAPQLEMKIRIPGWAVGRPVDSDLYQYLEAPSAKPSITVNGETLDYAVEDGYAVISRGWKAGDKIVVGFPMDVHQVRSHDNIETNAGLLAVERGPLVYCAEFADNGGAVNNLAVPEGASFTVETPSQSLFADFRMISCNGKKVVADGEGAAVEDATVKLIPYFARSYRGNGEMKVWIPSATETIADEQVYIDKVVVCDEESERAHDMQGEGMRSDNGLGWRDALDGWIYYTMEVDPDHPCELVLRHWGSDGGNREFDIYADGEKFSYDHVDNFMPNRYYEMHHPIPFNLTKGKRRVTFRMQSLPGNIVGGLYGVRTVRTSEMAVGGHVEDFFLPVGDEKARHNYKSNGETGEARGRTWVDGKGMDGISFDMAVSPDRDNSIMFLYWGDEWDVRTFDIIVDGEKIADERLLHNSPGRYFFRTYSIPRDITAGKDKVSVTMSSPSGTKVGGFYEVYTYSLPGSTDLSEVVADFHDGMDSRYNLCGQRVGDGYKGVVIQGGRKYVAR</sequence>
<evidence type="ECO:0000313" key="8">
    <source>
        <dbReference type="Proteomes" id="UP001168478"/>
    </source>
</evidence>
<proteinExistence type="predicted"/>
<dbReference type="InterPro" id="IPR012878">
    <property type="entry name" value="Beta-AFase-like_GH127_cat"/>
</dbReference>
<dbReference type="GO" id="GO:0005975">
    <property type="term" value="P:carbohydrate metabolic process"/>
    <property type="evidence" value="ECO:0007669"/>
    <property type="project" value="InterPro"/>
</dbReference>
<feature type="domain" description="Non-reducing end beta-L-arabinofuranosidase-like GH127 C-terminal" evidence="4">
    <location>
        <begin position="518"/>
        <end position="623"/>
    </location>
</feature>
<evidence type="ECO:0000259" key="3">
    <source>
        <dbReference type="Pfam" id="PF20736"/>
    </source>
</evidence>
<evidence type="ECO:0000313" key="5">
    <source>
        <dbReference type="EMBL" id="MDN0023266.1"/>
    </source>
</evidence>
<dbReference type="InterPro" id="IPR008928">
    <property type="entry name" value="6-hairpin_glycosidase_sf"/>
</dbReference>
<evidence type="ECO:0000313" key="6">
    <source>
        <dbReference type="EMBL" id="MDN0025907.1"/>
    </source>
</evidence>
<dbReference type="RefSeq" id="WP_289836598.1">
    <property type="nucleotide sequence ID" value="NZ_JAUEIF010000010.1"/>
</dbReference>
<protein>
    <submittedName>
        <fullName evidence="6">Glycoside hydrolase family 127 protein</fullName>
    </submittedName>
</protein>
<name>A0AAW7JKD8_9BACT</name>
<evidence type="ECO:0000313" key="7">
    <source>
        <dbReference type="Proteomes" id="UP001167831"/>
    </source>
</evidence>
<dbReference type="InterPro" id="IPR049049">
    <property type="entry name" value="Beta-AFase-like_GH127_C"/>
</dbReference>
<dbReference type="Proteomes" id="UP001168478">
    <property type="component" value="Unassembled WGS sequence"/>
</dbReference>
<organism evidence="6 8">
    <name type="scientific">Leyella lascolaii</name>
    <dbReference type="NCBI Taxonomy" id="1776379"/>
    <lineage>
        <taxon>Bacteria</taxon>
        <taxon>Pseudomonadati</taxon>
        <taxon>Bacteroidota</taxon>
        <taxon>Bacteroidia</taxon>
        <taxon>Bacteroidales</taxon>
        <taxon>Prevotellaceae</taxon>
        <taxon>Leyella</taxon>
    </lineage>
</organism>
<dbReference type="GO" id="GO:0016787">
    <property type="term" value="F:hydrolase activity"/>
    <property type="evidence" value="ECO:0007669"/>
    <property type="project" value="UniProtKB-KW"/>
</dbReference>
<reference evidence="6" key="2">
    <citation type="submission" date="2023-08" db="EMBL/GenBank/DDBJ databases">
        <title>Identification and characterization of horizontal gene transfer across gut microbiota members of farm animals based on homology search.</title>
        <authorList>
            <person name="Schwarzerova J."/>
            <person name="Nykrynova M."/>
            <person name="Jureckova K."/>
            <person name="Cejkova D."/>
            <person name="Rychlik I."/>
        </authorList>
    </citation>
    <scope>NUCLEOTIDE SEQUENCE</scope>
    <source>
        <strain evidence="6">ET15</strain>
        <strain evidence="5">ET37</strain>
    </source>
</reference>
<dbReference type="AlphaFoldDB" id="A0AAW7JKD8"/>
<accession>A0AAW7JKD8</accession>
<feature type="domain" description="Non-reducing end beta-L-arabinofuranosidase-like GH127 catalytic" evidence="1">
    <location>
        <begin position="2"/>
        <end position="394"/>
    </location>
</feature>
<dbReference type="SUPFAM" id="SSF48208">
    <property type="entry name" value="Six-hairpin glycosidases"/>
    <property type="match status" value="1"/>
</dbReference>
<gene>
    <name evidence="5" type="ORF">QVN81_09570</name>
    <name evidence="6" type="ORF">QVN84_10315</name>
</gene>
<evidence type="ECO:0000259" key="4">
    <source>
        <dbReference type="Pfam" id="PF20737"/>
    </source>
</evidence>
<feature type="domain" description="Non-reducing end beta-L-arabinofuranosidase-like GH127 middle" evidence="3">
    <location>
        <begin position="404"/>
        <end position="516"/>
    </location>
</feature>
<dbReference type="Pfam" id="PF20736">
    <property type="entry name" value="Glyco_hydro127M"/>
    <property type="match status" value="1"/>
</dbReference>
<evidence type="ECO:0000259" key="1">
    <source>
        <dbReference type="Pfam" id="PF07944"/>
    </source>
</evidence>
<dbReference type="InterPro" id="IPR046544">
    <property type="entry name" value="GH146_SB_dom"/>
</dbReference>
<dbReference type="PANTHER" id="PTHR43465">
    <property type="entry name" value="DUF1680 DOMAIN PROTEIN (AFU_ORTHOLOGUE AFUA_1G08910)"/>
    <property type="match status" value="1"/>
</dbReference>
<dbReference type="EMBL" id="JAUEIE010000010">
    <property type="protein sequence ID" value="MDN0023266.1"/>
    <property type="molecule type" value="Genomic_DNA"/>
</dbReference>
<keyword evidence="7" id="KW-1185">Reference proteome</keyword>
<keyword evidence="6" id="KW-0378">Hydrolase</keyword>